<dbReference type="Gene3D" id="1.20.58.340">
    <property type="entry name" value="Magnesium transport protein CorA, transmembrane region"/>
    <property type="match status" value="1"/>
</dbReference>
<protein>
    <recommendedName>
        <fullName evidence="9">Cora-domain-containing protein</fullName>
    </recommendedName>
</protein>
<keyword evidence="2 6" id="KW-0812">Transmembrane</keyword>
<feature type="transmembrane region" description="Helical" evidence="6">
    <location>
        <begin position="518"/>
        <end position="540"/>
    </location>
</feature>
<feature type="compositionally biased region" description="Acidic residues" evidence="5">
    <location>
        <begin position="563"/>
        <end position="576"/>
    </location>
</feature>
<feature type="region of interest" description="Disordered" evidence="5">
    <location>
        <begin position="346"/>
        <end position="404"/>
    </location>
</feature>
<name>A0A2J6TG17_9HELO</name>
<dbReference type="OrthoDB" id="3561484at2759"/>
<evidence type="ECO:0000256" key="4">
    <source>
        <dbReference type="ARBA" id="ARBA00023136"/>
    </source>
</evidence>
<keyword evidence="8" id="KW-1185">Reference proteome</keyword>
<evidence type="ECO:0000256" key="2">
    <source>
        <dbReference type="ARBA" id="ARBA00022692"/>
    </source>
</evidence>
<evidence type="ECO:0000313" key="8">
    <source>
        <dbReference type="Proteomes" id="UP000235371"/>
    </source>
</evidence>
<dbReference type="GO" id="GO:0046873">
    <property type="term" value="F:metal ion transmembrane transporter activity"/>
    <property type="evidence" value="ECO:0007669"/>
    <property type="project" value="InterPro"/>
</dbReference>
<feature type="region of interest" description="Disordered" evidence="5">
    <location>
        <begin position="560"/>
        <end position="598"/>
    </location>
</feature>
<feature type="region of interest" description="Disordered" evidence="5">
    <location>
        <begin position="757"/>
        <end position="799"/>
    </location>
</feature>
<dbReference type="STRING" id="1095630.A0A2J6TG17"/>
<dbReference type="InParanoid" id="A0A2J6TG17"/>
<dbReference type="Proteomes" id="UP000235371">
    <property type="component" value="Unassembled WGS sequence"/>
</dbReference>
<sequence>MIAQATKYKQVCEPHYWETGQDDRKASLASNNTDISGSSIMSMSTDTLVTNTVTMDRDAIVLFMPILAYEPSVLRKKMSKAIRRVLRRKEIEEENNDLLLITAYLGDTETKALHCRRTLDQFSYHMLDTTESRDRDQVLYRWGRKKLEKTGKVDDVPVLMVDQLWLWVLHDGTVITSFPSAWDHQEPHGLKKKLDEEIKTNKQRDPIRSVDHLVHLVIKLSVDFLRRDAPGDIKLQEAFQSSINNIAEREAEQFKRFKALTKKLNIKTLTEAQRTKNIEKLFQLNIETHLLVEIKDIQDELNIISSILGQQRDVLKRLHKLCSPDKVTEEDSSSLEKSKQKGVRGIDLILTKSDERPDSADKPKHKGILHHDDEKEEAHPQEKKKEKKVRFGVPDEDSKDTEKETPILKNRNLVDDNLAIVVGNIRIIEDMQQYAATVHTSINNLLDLKQRQANAWEARFAREGSQQSQRQGNIMLVFTLVTIVFLPLSFMSSFFALSVNKFPKDAQSGNTSWPLHTLSLLLFGISTLVFVPLVVIALYVNQITSFTKETFKSFVLRDKQPTDDSEDNEIEDELDEESVKDKDEDEDDDSTKADDNDDDIVEVTSEDSSWATYAPIFGRWKFHTRIPIVRKLWRRQVYLNTRDDDSDYLFDEGIEMDYPLHHLLSKFSLRKFISLFQRKEVDSDDDSSIPSWMLEPSRRRQVVAEEHRRRGSFGSRLFRRRRSDSDEIVEVIEEESDLPRSRVSRVFRPVERLFRRRGQDEEESSDSDDIVEVSEEDSDHPRFRRRAQDQEENSDSDEIVEVIEEDSDHSRFRASRVFGPVEQLFRKRDRDQEAAYAEETRSTDREIGAASGSDRQEATSMGLGASLPEPLRRLFVRRRRVHDVESGLVDE</sequence>
<comment type="subcellular location">
    <subcellularLocation>
        <location evidence="1">Membrane</location>
        <topology evidence="1">Multi-pass membrane protein</topology>
    </subcellularLocation>
</comment>
<evidence type="ECO:0008006" key="9">
    <source>
        <dbReference type="Google" id="ProtNLM"/>
    </source>
</evidence>
<feature type="compositionally biased region" description="Acidic residues" evidence="5">
    <location>
        <begin position="760"/>
        <end position="778"/>
    </location>
</feature>
<dbReference type="InterPro" id="IPR045863">
    <property type="entry name" value="CorA_TM1_TM2"/>
</dbReference>
<evidence type="ECO:0000313" key="7">
    <source>
        <dbReference type="EMBL" id="PMD61969.1"/>
    </source>
</evidence>
<dbReference type="GO" id="GO:0016020">
    <property type="term" value="C:membrane"/>
    <property type="evidence" value="ECO:0007669"/>
    <property type="project" value="UniProtKB-SubCell"/>
</dbReference>
<feature type="region of interest" description="Disordered" evidence="5">
    <location>
        <begin position="828"/>
        <end position="867"/>
    </location>
</feature>
<feature type="compositionally biased region" description="Basic and acidic residues" evidence="5">
    <location>
        <begin position="369"/>
        <end position="384"/>
    </location>
</feature>
<dbReference type="AlphaFoldDB" id="A0A2J6TG17"/>
<feature type="compositionally biased region" description="Acidic residues" evidence="5">
    <location>
        <begin position="790"/>
        <end position="799"/>
    </location>
</feature>
<evidence type="ECO:0000256" key="1">
    <source>
        <dbReference type="ARBA" id="ARBA00004141"/>
    </source>
</evidence>
<gene>
    <name evidence="7" type="ORF">K444DRAFT_359805</name>
</gene>
<dbReference type="PANTHER" id="PTHR47685:SF1">
    <property type="entry name" value="MAGNESIUM TRANSPORT PROTEIN CORA"/>
    <property type="match status" value="1"/>
</dbReference>
<evidence type="ECO:0000256" key="3">
    <source>
        <dbReference type="ARBA" id="ARBA00022989"/>
    </source>
</evidence>
<feature type="transmembrane region" description="Helical" evidence="6">
    <location>
        <begin position="474"/>
        <end position="497"/>
    </location>
</feature>
<dbReference type="RefSeq" id="XP_024738873.1">
    <property type="nucleotide sequence ID" value="XM_024872169.1"/>
</dbReference>
<accession>A0A2J6TG17</accession>
<feature type="compositionally biased region" description="Basic and acidic residues" evidence="5">
    <location>
        <begin position="352"/>
        <end position="362"/>
    </location>
</feature>
<dbReference type="PANTHER" id="PTHR47685">
    <property type="entry name" value="MAGNESIUM TRANSPORT PROTEIN CORA"/>
    <property type="match status" value="1"/>
</dbReference>
<dbReference type="Pfam" id="PF01544">
    <property type="entry name" value="CorA"/>
    <property type="match status" value="1"/>
</dbReference>
<evidence type="ECO:0000256" key="6">
    <source>
        <dbReference type="SAM" id="Phobius"/>
    </source>
</evidence>
<keyword evidence="4 6" id="KW-0472">Membrane</keyword>
<evidence type="ECO:0000256" key="5">
    <source>
        <dbReference type="SAM" id="MobiDB-lite"/>
    </source>
</evidence>
<organism evidence="7 8">
    <name type="scientific">Hyaloscypha bicolor E</name>
    <dbReference type="NCBI Taxonomy" id="1095630"/>
    <lineage>
        <taxon>Eukaryota</taxon>
        <taxon>Fungi</taxon>
        <taxon>Dikarya</taxon>
        <taxon>Ascomycota</taxon>
        <taxon>Pezizomycotina</taxon>
        <taxon>Leotiomycetes</taxon>
        <taxon>Helotiales</taxon>
        <taxon>Hyaloscyphaceae</taxon>
        <taxon>Hyaloscypha</taxon>
        <taxon>Hyaloscypha bicolor</taxon>
    </lineage>
</organism>
<proteinExistence type="predicted"/>
<dbReference type="SUPFAM" id="SSF144083">
    <property type="entry name" value="Magnesium transport protein CorA, transmembrane region"/>
    <property type="match status" value="1"/>
</dbReference>
<dbReference type="InterPro" id="IPR050829">
    <property type="entry name" value="CorA_MIT"/>
</dbReference>
<dbReference type="EMBL" id="KZ613785">
    <property type="protein sequence ID" value="PMD61969.1"/>
    <property type="molecule type" value="Genomic_DNA"/>
</dbReference>
<reference evidence="7 8" key="1">
    <citation type="submission" date="2016-04" db="EMBL/GenBank/DDBJ databases">
        <title>A degradative enzymes factory behind the ericoid mycorrhizal symbiosis.</title>
        <authorList>
            <consortium name="DOE Joint Genome Institute"/>
            <person name="Martino E."/>
            <person name="Morin E."/>
            <person name="Grelet G."/>
            <person name="Kuo A."/>
            <person name="Kohler A."/>
            <person name="Daghino S."/>
            <person name="Barry K."/>
            <person name="Choi C."/>
            <person name="Cichocki N."/>
            <person name="Clum A."/>
            <person name="Copeland A."/>
            <person name="Hainaut M."/>
            <person name="Haridas S."/>
            <person name="Labutti K."/>
            <person name="Lindquist E."/>
            <person name="Lipzen A."/>
            <person name="Khouja H.-R."/>
            <person name="Murat C."/>
            <person name="Ohm R."/>
            <person name="Olson A."/>
            <person name="Spatafora J."/>
            <person name="Veneault-Fourrey C."/>
            <person name="Henrissat B."/>
            <person name="Grigoriev I."/>
            <person name="Martin F."/>
            <person name="Perotto S."/>
        </authorList>
    </citation>
    <scope>NUCLEOTIDE SEQUENCE [LARGE SCALE GENOMIC DNA]</scope>
    <source>
        <strain evidence="7 8">E</strain>
    </source>
</reference>
<dbReference type="InterPro" id="IPR002523">
    <property type="entry name" value="MgTranspt_CorA/ZnTranspt_ZntB"/>
</dbReference>
<dbReference type="GeneID" id="36580250"/>
<keyword evidence="3 6" id="KW-1133">Transmembrane helix</keyword>
<feature type="compositionally biased region" description="Acidic residues" evidence="5">
    <location>
        <begin position="583"/>
        <end position="598"/>
    </location>
</feature>
<feature type="compositionally biased region" description="Basic and acidic residues" evidence="5">
    <location>
        <begin position="828"/>
        <end position="847"/>
    </location>
</feature>